<evidence type="ECO:0000313" key="4">
    <source>
        <dbReference type="Proteomes" id="UP000199229"/>
    </source>
</evidence>
<dbReference type="OrthoDB" id="8005776at2"/>
<protein>
    <submittedName>
        <fullName evidence="3">Uncharacterized protein</fullName>
    </submittedName>
</protein>
<dbReference type="RefSeq" id="WP_091970408.1">
    <property type="nucleotide sequence ID" value="NZ_FOPM01000006.1"/>
</dbReference>
<evidence type="ECO:0000313" key="3">
    <source>
        <dbReference type="EMBL" id="SFG60759.1"/>
    </source>
</evidence>
<evidence type="ECO:0000256" key="1">
    <source>
        <dbReference type="SAM" id="MobiDB-lite"/>
    </source>
</evidence>
<proteinExistence type="predicted"/>
<dbReference type="EMBL" id="FOPM01000006">
    <property type="protein sequence ID" value="SFG60759.1"/>
    <property type="molecule type" value="Genomic_DNA"/>
</dbReference>
<reference evidence="4" key="1">
    <citation type="submission" date="2016-10" db="EMBL/GenBank/DDBJ databases">
        <authorList>
            <person name="Varghese N."/>
            <person name="Submissions S."/>
        </authorList>
    </citation>
    <scope>NUCLEOTIDE SEQUENCE [LARGE SCALE GENOMIC DNA]</scope>
    <source>
        <strain evidence="4">Gh-105</strain>
    </source>
</reference>
<sequence>MTPQLFARAALLTVLSGPAFAQTLAPTGGAGNTGVTTPSMKPDDDLRSADRPSRSAPNVVGNPSPAAIPGSTPGVNIGGTPTGGPPGTGGAAGGPSLGNR</sequence>
<dbReference type="Proteomes" id="UP000199229">
    <property type="component" value="Unassembled WGS sequence"/>
</dbReference>
<feature type="signal peptide" evidence="2">
    <location>
        <begin position="1"/>
        <end position="21"/>
    </location>
</feature>
<feature type="chain" id="PRO_5011624062" evidence="2">
    <location>
        <begin position="22"/>
        <end position="100"/>
    </location>
</feature>
<name>A0A1I2T9J7_9HYPH</name>
<accession>A0A1I2T9J7</accession>
<gene>
    <name evidence="3" type="ORF">SAMN05192565_106164</name>
</gene>
<evidence type="ECO:0000256" key="2">
    <source>
        <dbReference type="SAM" id="SignalP"/>
    </source>
</evidence>
<feature type="compositionally biased region" description="Basic and acidic residues" evidence="1">
    <location>
        <begin position="41"/>
        <end position="53"/>
    </location>
</feature>
<feature type="region of interest" description="Disordered" evidence="1">
    <location>
        <begin position="24"/>
        <end position="100"/>
    </location>
</feature>
<keyword evidence="2" id="KW-0732">Signal</keyword>
<organism evidence="3 4">
    <name type="scientific">Methylobacterium gossipiicola</name>
    <dbReference type="NCBI Taxonomy" id="582675"/>
    <lineage>
        <taxon>Bacteria</taxon>
        <taxon>Pseudomonadati</taxon>
        <taxon>Pseudomonadota</taxon>
        <taxon>Alphaproteobacteria</taxon>
        <taxon>Hyphomicrobiales</taxon>
        <taxon>Methylobacteriaceae</taxon>
        <taxon>Methylobacterium</taxon>
    </lineage>
</organism>
<keyword evidence="4" id="KW-1185">Reference proteome</keyword>
<feature type="compositionally biased region" description="Gly residues" evidence="1">
    <location>
        <begin position="76"/>
        <end position="100"/>
    </location>
</feature>
<dbReference type="AlphaFoldDB" id="A0A1I2T9J7"/>